<evidence type="ECO:0000256" key="1">
    <source>
        <dbReference type="ARBA" id="ARBA00004496"/>
    </source>
</evidence>
<comment type="similarity">
    <text evidence="2">Belongs to the Rho GDI family.</text>
</comment>
<name>A0A0R3U4I3_MESCO</name>
<dbReference type="InterPro" id="IPR014756">
    <property type="entry name" value="Ig_E-set"/>
</dbReference>
<dbReference type="GO" id="GO:0005094">
    <property type="term" value="F:Rho GDP-dissociation inhibitor activity"/>
    <property type="evidence" value="ECO:0007669"/>
    <property type="project" value="InterPro"/>
</dbReference>
<comment type="subcellular location">
    <subcellularLocation>
        <location evidence="1">Cytoplasm</location>
    </subcellularLocation>
</comment>
<dbReference type="OrthoDB" id="1683373at2759"/>
<dbReference type="Proteomes" id="UP000267029">
    <property type="component" value="Unassembled WGS sequence"/>
</dbReference>
<dbReference type="STRING" id="53468.A0A0R3U4I3"/>
<organism evidence="4 5">
    <name type="scientific">Mesocestoides corti</name>
    <name type="common">Flatworm</name>
    <dbReference type="NCBI Taxonomy" id="53468"/>
    <lineage>
        <taxon>Eukaryota</taxon>
        <taxon>Metazoa</taxon>
        <taxon>Spiralia</taxon>
        <taxon>Lophotrochozoa</taxon>
        <taxon>Platyhelminthes</taxon>
        <taxon>Cestoda</taxon>
        <taxon>Eucestoda</taxon>
        <taxon>Cyclophyllidea</taxon>
        <taxon>Mesocestoididae</taxon>
        <taxon>Mesocestoides</taxon>
    </lineage>
</organism>
<evidence type="ECO:0000256" key="3">
    <source>
        <dbReference type="ARBA" id="ARBA00022490"/>
    </source>
</evidence>
<dbReference type="Pfam" id="PF02115">
    <property type="entry name" value="Rho_GDI"/>
    <property type="match status" value="2"/>
</dbReference>
<keyword evidence="3" id="KW-0963">Cytoplasm</keyword>
<dbReference type="InterPro" id="IPR024792">
    <property type="entry name" value="RhoGDI_dom_sf"/>
</dbReference>
<dbReference type="EMBL" id="UXSR01000201">
    <property type="protein sequence ID" value="VDD75558.1"/>
    <property type="molecule type" value="Genomic_DNA"/>
</dbReference>
<proteinExistence type="inferred from homology"/>
<accession>A0A0R3U4I3</accession>
<dbReference type="InterPro" id="IPR000406">
    <property type="entry name" value="Rho_GDI"/>
</dbReference>
<protein>
    <recommendedName>
        <fullName evidence="6">Rho GDP-dissociation inhibitor</fullName>
    </recommendedName>
</protein>
<reference evidence="4 5" key="1">
    <citation type="submission" date="2018-10" db="EMBL/GenBank/DDBJ databases">
        <authorList>
            <consortium name="Pathogen Informatics"/>
        </authorList>
    </citation>
    <scope>NUCLEOTIDE SEQUENCE [LARGE SCALE GENOMIC DNA]</scope>
</reference>
<sequence length="223" mass="25419">MAAPVGDEADLIKTNDGYKAPEKKTIDELVKLDAEDESLKRYKESLLGGTKICSPFPNDPRKFILQKLEIVVEGGPTHEIDLSSTSHLTFSFFHFCLLNGLTLCLFLTELNVPNLDLDKLRDNPIEMIEGSQYHVQITFFIQHDIVAGLRYAQSSTKKVFRSVETVMLGSYAPRESPYVWRSEDEEVQSGVMFRGHYNITSVFTDDDDQEHLKFKWAIKIVKP</sequence>
<evidence type="ECO:0000313" key="4">
    <source>
        <dbReference type="EMBL" id="VDD75558.1"/>
    </source>
</evidence>
<dbReference type="AlphaFoldDB" id="A0A0R3U4I3"/>
<keyword evidence="5" id="KW-1185">Reference proteome</keyword>
<dbReference type="GO" id="GO:0016020">
    <property type="term" value="C:membrane"/>
    <property type="evidence" value="ECO:0007669"/>
    <property type="project" value="TreeGrafter"/>
</dbReference>
<dbReference type="SUPFAM" id="SSF81296">
    <property type="entry name" value="E set domains"/>
    <property type="match status" value="1"/>
</dbReference>
<dbReference type="PANTHER" id="PTHR10980:SF3">
    <property type="entry name" value="LD16419P"/>
    <property type="match status" value="1"/>
</dbReference>
<dbReference type="GO" id="GO:0005829">
    <property type="term" value="C:cytosol"/>
    <property type="evidence" value="ECO:0007669"/>
    <property type="project" value="TreeGrafter"/>
</dbReference>
<dbReference type="GO" id="GO:0007266">
    <property type="term" value="P:Rho protein signal transduction"/>
    <property type="evidence" value="ECO:0007669"/>
    <property type="project" value="InterPro"/>
</dbReference>
<evidence type="ECO:0008006" key="6">
    <source>
        <dbReference type="Google" id="ProtNLM"/>
    </source>
</evidence>
<dbReference type="PANTHER" id="PTHR10980">
    <property type="entry name" value="RHO GDP-DISSOCIATION INHIBITOR"/>
    <property type="match status" value="1"/>
</dbReference>
<gene>
    <name evidence="4" type="ORF">MCOS_LOCUS1561</name>
</gene>
<evidence type="ECO:0000313" key="5">
    <source>
        <dbReference type="Proteomes" id="UP000267029"/>
    </source>
</evidence>
<evidence type="ECO:0000256" key="2">
    <source>
        <dbReference type="ARBA" id="ARBA00009758"/>
    </source>
</evidence>
<dbReference type="Gene3D" id="2.70.50.30">
    <property type="entry name" value="Coagulation Factor XIII, subunit A, domain 1"/>
    <property type="match status" value="1"/>
</dbReference>